<protein>
    <submittedName>
        <fullName evidence="1">Uncharacterized protein</fullName>
    </submittedName>
</protein>
<name>A0A1H7FT52_9PROT</name>
<dbReference type="STRING" id="1233.SAMN05216387_10177"/>
<keyword evidence="2" id="KW-1185">Reference proteome</keyword>
<organism evidence="1 2">
    <name type="scientific">Nitrosovibrio tenuis</name>
    <dbReference type="NCBI Taxonomy" id="1233"/>
    <lineage>
        <taxon>Bacteria</taxon>
        <taxon>Pseudomonadati</taxon>
        <taxon>Pseudomonadota</taxon>
        <taxon>Betaproteobacteria</taxon>
        <taxon>Nitrosomonadales</taxon>
        <taxon>Nitrosomonadaceae</taxon>
        <taxon>Nitrosovibrio</taxon>
    </lineage>
</organism>
<dbReference type="Proteomes" id="UP000198620">
    <property type="component" value="Unassembled WGS sequence"/>
</dbReference>
<gene>
    <name evidence="1" type="ORF">SAMN05216387_10177</name>
</gene>
<sequence length="399" mass="45258">MITFVVIVDPYDQYRIVVLPGFNLVKPGLTRYQSEIKLTHAADIQADALIYGHSRAEVGFDPEAPVFARHGLSAYNLAIPGTGIFTARKQAEYLHRIGIKPKVIILGVEFLDFMEASHASPSVIAKARAPDDQHPVTQWFWRFDSLFSLASIKDAIRTLYLQHDNEADTMTSRGFNPLSEYGPIVRSEGYFTLFQQRAQENTRIYLRKAKGSLSLADFGHLRAILDMAAESGSDVNLIIYPYHAQIFALFEEIGLVHAFEEWKNLLINEISAAQLRHPDARIALFDFSGYSSYNCEKVPAKGDRVTATRWYWEAGHFKKQLGDVVLESMFSRSTNPLLMVRAGSEVPEKFGFQLEEANKSQNAQRIHLERSECMRNYPELFAEVEALVANERTHKRTAH</sequence>
<accession>A0A1H7FT52</accession>
<reference evidence="1 2" key="1">
    <citation type="submission" date="2016-10" db="EMBL/GenBank/DDBJ databases">
        <authorList>
            <person name="de Groot N.N."/>
        </authorList>
    </citation>
    <scope>NUCLEOTIDE SEQUENCE [LARGE SCALE GENOMIC DNA]</scope>
    <source>
        <strain evidence="1 2">Nv1</strain>
    </source>
</reference>
<dbReference type="EMBL" id="FOBH01000001">
    <property type="protein sequence ID" value="SEK29091.1"/>
    <property type="molecule type" value="Genomic_DNA"/>
</dbReference>
<proteinExistence type="predicted"/>
<dbReference type="AlphaFoldDB" id="A0A1H7FT52"/>
<evidence type="ECO:0000313" key="1">
    <source>
        <dbReference type="EMBL" id="SEK29091.1"/>
    </source>
</evidence>
<evidence type="ECO:0000313" key="2">
    <source>
        <dbReference type="Proteomes" id="UP000198620"/>
    </source>
</evidence>